<evidence type="ECO:0000313" key="2">
    <source>
        <dbReference type="Proteomes" id="UP001497744"/>
    </source>
</evidence>
<sequence>MGGDDLLKKPPENLKDAIDWILWFGAYGRTTSSGMSNYTKLANVLNTLQEFKDAKEKALGGIEPEGAINMLAKGLAGFLGYVSQGDYNFSDSGVIQHGKGYTSKYKDATWDGSDNNGEMARIFLCAAAITFLGLSFLCWKCKHTQGGWNGESLTGSDVNSGLGQFMRDMGYQSKYFDGVKKGTDVASLLEENEKGFDGLVQPATKNFYDDFIQALETQYKPASNALNSPLTACYKFAKEYFTSQFKKPKGEVTDQTLTSIKDALQGFKSSCQNSAQDLSDQIGNFIKIAMTSPSSVLSNRKNNTDTPSPAGPVAGTLSTLGLGGGAAAVYILDLGGTKTLVNGFLRIG</sequence>
<reference evidence="1 2" key="1">
    <citation type="submission" date="2021-06" db="EMBL/GenBank/DDBJ databases">
        <title>Genome sequence of Babesia caballi.</title>
        <authorList>
            <person name="Yamagishi J."/>
            <person name="Kidaka T."/>
            <person name="Ochi A."/>
        </authorList>
    </citation>
    <scope>NUCLEOTIDE SEQUENCE [LARGE SCALE GENOMIC DNA]</scope>
    <source>
        <strain evidence="1">USDA-D6B2</strain>
    </source>
</reference>
<dbReference type="RefSeq" id="XP_067713879.1">
    <property type="nucleotide sequence ID" value="XM_067857778.1"/>
</dbReference>
<keyword evidence="2" id="KW-1185">Reference proteome</keyword>
<gene>
    <name evidence="1" type="ORF">BcabD6B2_12430</name>
</gene>
<dbReference type="GeneID" id="94193291"/>
<protein>
    <submittedName>
        <fullName evidence="1">Variant erythrocyte surface antigen-1, beta subunit</fullName>
    </submittedName>
</protein>
<proteinExistence type="predicted"/>
<organism evidence="1 2">
    <name type="scientific">Babesia caballi</name>
    <dbReference type="NCBI Taxonomy" id="5871"/>
    <lineage>
        <taxon>Eukaryota</taxon>
        <taxon>Sar</taxon>
        <taxon>Alveolata</taxon>
        <taxon>Apicomplexa</taxon>
        <taxon>Aconoidasida</taxon>
        <taxon>Piroplasmida</taxon>
        <taxon>Babesiidae</taxon>
        <taxon>Babesia</taxon>
    </lineage>
</organism>
<accession>A0AAV4LPF4</accession>
<dbReference type="Proteomes" id="UP001497744">
    <property type="component" value="Unassembled WGS sequence"/>
</dbReference>
<dbReference type="EMBL" id="BPLF01000001">
    <property type="protein sequence ID" value="GIX61808.1"/>
    <property type="molecule type" value="Genomic_DNA"/>
</dbReference>
<comment type="caution">
    <text evidence="1">The sequence shown here is derived from an EMBL/GenBank/DDBJ whole genome shotgun (WGS) entry which is preliminary data.</text>
</comment>
<evidence type="ECO:0000313" key="1">
    <source>
        <dbReference type="EMBL" id="GIX61808.1"/>
    </source>
</evidence>
<dbReference type="AlphaFoldDB" id="A0AAV4LPF4"/>
<name>A0AAV4LPF4_BABCB</name>